<dbReference type="PANTHER" id="PTHR33164">
    <property type="entry name" value="TRANSCRIPTIONAL REGULATOR, MARR FAMILY"/>
    <property type="match status" value="1"/>
</dbReference>
<feature type="domain" description="HTH marR-type" evidence="1">
    <location>
        <begin position="13"/>
        <end position="158"/>
    </location>
</feature>
<dbReference type="InterPro" id="IPR036388">
    <property type="entry name" value="WH-like_DNA-bd_sf"/>
</dbReference>
<gene>
    <name evidence="2" type="ORF">ACFSOX_00160</name>
</gene>
<dbReference type="RefSeq" id="WP_378475772.1">
    <property type="nucleotide sequence ID" value="NZ_JBHUIW010000001.1"/>
</dbReference>
<comment type="caution">
    <text evidence="2">The sequence shown here is derived from an EMBL/GenBank/DDBJ whole genome shotgun (WGS) entry which is preliminary data.</text>
</comment>
<evidence type="ECO:0000313" key="2">
    <source>
        <dbReference type="EMBL" id="MFD2180553.1"/>
    </source>
</evidence>
<name>A0ABW5AC95_9BRAD</name>
<proteinExistence type="predicted"/>
<reference evidence="3" key="1">
    <citation type="journal article" date="2019" name="Int. J. Syst. Evol. Microbiol.">
        <title>The Global Catalogue of Microorganisms (GCM) 10K type strain sequencing project: providing services to taxonomists for standard genome sequencing and annotation.</title>
        <authorList>
            <consortium name="The Broad Institute Genomics Platform"/>
            <consortium name="The Broad Institute Genome Sequencing Center for Infectious Disease"/>
            <person name="Wu L."/>
            <person name="Ma J."/>
        </authorList>
    </citation>
    <scope>NUCLEOTIDE SEQUENCE [LARGE SCALE GENOMIC DNA]</scope>
    <source>
        <strain evidence="3">CGMCC 1.6774</strain>
    </source>
</reference>
<dbReference type="InterPro" id="IPR039422">
    <property type="entry name" value="MarR/SlyA-like"/>
</dbReference>
<organism evidence="2 3">
    <name type="scientific">Rhodoplanes azumiensis</name>
    <dbReference type="NCBI Taxonomy" id="1897628"/>
    <lineage>
        <taxon>Bacteria</taxon>
        <taxon>Pseudomonadati</taxon>
        <taxon>Pseudomonadota</taxon>
        <taxon>Alphaproteobacteria</taxon>
        <taxon>Hyphomicrobiales</taxon>
        <taxon>Nitrobacteraceae</taxon>
        <taxon>Rhodoplanes</taxon>
    </lineage>
</organism>
<accession>A0ABW5AC95</accession>
<dbReference type="SMART" id="SM00347">
    <property type="entry name" value="HTH_MARR"/>
    <property type="match status" value="1"/>
</dbReference>
<dbReference type="Pfam" id="PF12802">
    <property type="entry name" value="MarR_2"/>
    <property type="match status" value="1"/>
</dbReference>
<dbReference type="Proteomes" id="UP001597314">
    <property type="component" value="Unassembled WGS sequence"/>
</dbReference>
<protein>
    <submittedName>
        <fullName evidence="2">MarR family winged helix-turn-helix transcriptional regulator</fullName>
    </submittedName>
</protein>
<sequence length="179" mass="18825">MTGRFHETQTPEGDALTALMLETFRLNGRLLAAGDRLVAPIGLTSARWQVLGAIAMAGRGAPVAHIARDMGLTRQSVQRVVDVMAAEGLVGFAANPHHRRAKLVVLTARGRATYDAAILRHVGWSNGLADGLVADGLTTADIVGATAVMRTLLARLEAALDAPAEIDRQAIPETTSDTA</sequence>
<dbReference type="Gene3D" id="1.10.10.10">
    <property type="entry name" value="Winged helix-like DNA-binding domain superfamily/Winged helix DNA-binding domain"/>
    <property type="match status" value="1"/>
</dbReference>
<dbReference type="SUPFAM" id="SSF46785">
    <property type="entry name" value="Winged helix' DNA-binding domain"/>
    <property type="match status" value="1"/>
</dbReference>
<evidence type="ECO:0000259" key="1">
    <source>
        <dbReference type="PROSITE" id="PS50995"/>
    </source>
</evidence>
<dbReference type="PANTHER" id="PTHR33164:SF43">
    <property type="entry name" value="HTH-TYPE TRANSCRIPTIONAL REPRESSOR YETL"/>
    <property type="match status" value="1"/>
</dbReference>
<dbReference type="InterPro" id="IPR000835">
    <property type="entry name" value="HTH_MarR-typ"/>
</dbReference>
<dbReference type="PROSITE" id="PS50995">
    <property type="entry name" value="HTH_MARR_2"/>
    <property type="match status" value="1"/>
</dbReference>
<evidence type="ECO:0000313" key="3">
    <source>
        <dbReference type="Proteomes" id="UP001597314"/>
    </source>
</evidence>
<dbReference type="InterPro" id="IPR036390">
    <property type="entry name" value="WH_DNA-bd_sf"/>
</dbReference>
<dbReference type="EMBL" id="JBHUIW010000001">
    <property type="protein sequence ID" value="MFD2180553.1"/>
    <property type="molecule type" value="Genomic_DNA"/>
</dbReference>
<keyword evidence="3" id="KW-1185">Reference proteome</keyword>